<sequence length="75" mass="8416">MPLFFLSGALFPLLGLPKTLTIITRLDPLSYGIDAFRILLVNSGHYGLRMDIAVLGVVTAIFLWLGSYFFKRIQI</sequence>
<name>A0A2H9N570_9BACT</name>
<evidence type="ECO:0000256" key="1">
    <source>
        <dbReference type="SAM" id="Phobius"/>
    </source>
</evidence>
<organism evidence="3 4">
    <name type="scientific">Candidatus Brennerbacteria bacterium CG_4_8_14_3_um_filter_43_14</name>
    <dbReference type="NCBI Taxonomy" id="1974521"/>
    <lineage>
        <taxon>Bacteria</taxon>
        <taxon>Candidatus Brenneribacteriota</taxon>
    </lineage>
</organism>
<dbReference type="PANTHER" id="PTHR43229:SF2">
    <property type="entry name" value="NODULATION PROTEIN J"/>
    <property type="match status" value="1"/>
</dbReference>
<gene>
    <name evidence="3" type="ORF">COZ64_01325</name>
</gene>
<evidence type="ECO:0000313" key="3">
    <source>
        <dbReference type="EMBL" id="PIX29029.1"/>
    </source>
</evidence>
<protein>
    <recommendedName>
        <fullName evidence="2">ABC transmembrane type-2 domain-containing protein</fullName>
    </recommendedName>
</protein>
<dbReference type="InterPro" id="IPR051784">
    <property type="entry name" value="Nod_factor_ABC_transporter"/>
</dbReference>
<dbReference type="InterPro" id="IPR047817">
    <property type="entry name" value="ABC2_TM_bact-type"/>
</dbReference>
<keyword evidence="1" id="KW-1133">Transmembrane helix</keyword>
<dbReference type="PROSITE" id="PS51012">
    <property type="entry name" value="ABC_TM2"/>
    <property type="match status" value="1"/>
</dbReference>
<dbReference type="EMBL" id="PFIJ01000023">
    <property type="protein sequence ID" value="PIX29029.1"/>
    <property type="molecule type" value="Genomic_DNA"/>
</dbReference>
<evidence type="ECO:0000313" key="4">
    <source>
        <dbReference type="Proteomes" id="UP000236842"/>
    </source>
</evidence>
<reference evidence="4" key="1">
    <citation type="submission" date="2017-09" db="EMBL/GenBank/DDBJ databases">
        <title>Depth-based differentiation of microbial function through sediment-hosted aquifers and enrichment of novel symbionts in the deep terrestrial subsurface.</title>
        <authorList>
            <person name="Probst A.J."/>
            <person name="Ladd B."/>
            <person name="Jarett J.K."/>
            <person name="Geller-Mcgrath D.E."/>
            <person name="Sieber C.M.K."/>
            <person name="Emerson J.B."/>
            <person name="Anantharaman K."/>
            <person name="Thomas B.C."/>
            <person name="Malmstrom R."/>
            <person name="Stieglmeier M."/>
            <person name="Klingl A."/>
            <person name="Woyke T."/>
            <person name="Ryan C.M."/>
            <person name="Banfield J.F."/>
        </authorList>
    </citation>
    <scope>NUCLEOTIDE SEQUENCE [LARGE SCALE GENOMIC DNA]</scope>
</reference>
<evidence type="ECO:0000259" key="2">
    <source>
        <dbReference type="PROSITE" id="PS51012"/>
    </source>
</evidence>
<feature type="transmembrane region" description="Helical" evidence="1">
    <location>
        <begin position="52"/>
        <end position="70"/>
    </location>
</feature>
<feature type="domain" description="ABC transmembrane type-2" evidence="2">
    <location>
        <begin position="1"/>
        <end position="73"/>
    </location>
</feature>
<accession>A0A2H9N570</accession>
<keyword evidence="1" id="KW-0812">Transmembrane</keyword>
<dbReference type="Proteomes" id="UP000236842">
    <property type="component" value="Unassembled WGS sequence"/>
</dbReference>
<dbReference type="PANTHER" id="PTHR43229">
    <property type="entry name" value="NODULATION PROTEIN J"/>
    <property type="match status" value="1"/>
</dbReference>
<dbReference type="AlphaFoldDB" id="A0A2H9N570"/>
<proteinExistence type="predicted"/>
<keyword evidence="1" id="KW-0472">Membrane</keyword>
<comment type="caution">
    <text evidence="3">The sequence shown here is derived from an EMBL/GenBank/DDBJ whole genome shotgun (WGS) entry which is preliminary data.</text>
</comment>